<sequence>MSAWMPMLKKECRGGRIPFLIVLLVLTAAVILSFYFDSQSSVPDSAVLIAAGFMLVMVHIFYLPGYMLASLSSENKKMHLWLQSPLSGSALLGAKILSGFGYSLISLAIACLFTLYAAFFDINILQLNDNLSMSIVISTGILIVIYILLLELYIAVWSTFLWVLDRFLITRLGGLRWFLILLIPVISWLFSVIKDSWLYKICTQWGAINTDIFTSFTPYLGQYNGTVYIGVIVYHIIIASLLFGLSSWLLDNKVEVS</sequence>
<keyword evidence="1" id="KW-0472">Membrane</keyword>
<dbReference type="RefSeq" id="WP_132744545.1">
    <property type="nucleotide sequence ID" value="NZ_SLXK01000005.1"/>
</dbReference>
<dbReference type="AlphaFoldDB" id="A0A4R2P728"/>
<feature type="transmembrane region" description="Helical" evidence="1">
    <location>
        <begin position="227"/>
        <end position="250"/>
    </location>
</feature>
<comment type="caution">
    <text evidence="2">The sequence shown here is derived from an EMBL/GenBank/DDBJ whole genome shotgun (WGS) entry which is preliminary data.</text>
</comment>
<dbReference type="OrthoDB" id="1786466at2"/>
<protein>
    <recommendedName>
        <fullName evidence="4">ABC-2 type transport system permease protein</fullName>
    </recommendedName>
</protein>
<keyword evidence="1" id="KW-1133">Transmembrane helix</keyword>
<feature type="transmembrane region" description="Helical" evidence="1">
    <location>
        <begin position="131"/>
        <end position="163"/>
    </location>
</feature>
<feature type="transmembrane region" description="Helical" evidence="1">
    <location>
        <begin position="90"/>
        <end position="119"/>
    </location>
</feature>
<organism evidence="2 3">
    <name type="scientific">Scopulibacillus darangshiensis</name>
    <dbReference type="NCBI Taxonomy" id="442528"/>
    <lineage>
        <taxon>Bacteria</taxon>
        <taxon>Bacillati</taxon>
        <taxon>Bacillota</taxon>
        <taxon>Bacilli</taxon>
        <taxon>Bacillales</taxon>
        <taxon>Sporolactobacillaceae</taxon>
        <taxon>Scopulibacillus</taxon>
    </lineage>
</organism>
<gene>
    <name evidence="2" type="ORF">EV207_105106</name>
</gene>
<keyword evidence="3" id="KW-1185">Reference proteome</keyword>
<keyword evidence="1" id="KW-0812">Transmembrane</keyword>
<evidence type="ECO:0000313" key="3">
    <source>
        <dbReference type="Proteomes" id="UP000295416"/>
    </source>
</evidence>
<feature type="transmembrane region" description="Helical" evidence="1">
    <location>
        <begin position="48"/>
        <end position="69"/>
    </location>
</feature>
<proteinExistence type="predicted"/>
<feature type="transmembrane region" description="Helical" evidence="1">
    <location>
        <begin position="175"/>
        <end position="193"/>
    </location>
</feature>
<evidence type="ECO:0000256" key="1">
    <source>
        <dbReference type="SAM" id="Phobius"/>
    </source>
</evidence>
<dbReference type="EMBL" id="SLXK01000005">
    <property type="protein sequence ID" value="TCP30577.1"/>
    <property type="molecule type" value="Genomic_DNA"/>
</dbReference>
<dbReference type="Proteomes" id="UP000295416">
    <property type="component" value="Unassembled WGS sequence"/>
</dbReference>
<evidence type="ECO:0008006" key="4">
    <source>
        <dbReference type="Google" id="ProtNLM"/>
    </source>
</evidence>
<feature type="transmembrane region" description="Helical" evidence="1">
    <location>
        <begin position="17"/>
        <end position="36"/>
    </location>
</feature>
<evidence type="ECO:0000313" key="2">
    <source>
        <dbReference type="EMBL" id="TCP30577.1"/>
    </source>
</evidence>
<accession>A0A4R2P728</accession>
<name>A0A4R2P728_9BACL</name>
<reference evidence="2 3" key="1">
    <citation type="submission" date="2019-03" db="EMBL/GenBank/DDBJ databases">
        <title>Genomic Encyclopedia of Type Strains, Phase IV (KMG-IV): sequencing the most valuable type-strain genomes for metagenomic binning, comparative biology and taxonomic classification.</title>
        <authorList>
            <person name="Goeker M."/>
        </authorList>
    </citation>
    <scope>NUCLEOTIDE SEQUENCE [LARGE SCALE GENOMIC DNA]</scope>
    <source>
        <strain evidence="2 3">DSM 19377</strain>
    </source>
</reference>